<keyword evidence="2" id="KW-1185">Reference proteome</keyword>
<dbReference type="Proteomes" id="UP000050424">
    <property type="component" value="Unassembled WGS sequence"/>
</dbReference>
<protein>
    <submittedName>
        <fullName evidence="1">Uncharacterized protein</fullName>
    </submittedName>
</protein>
<dbReference type="EMBL" id="LKCW01000014">
    <property type="protein sequence ID" value="KPM44805.1"/>
    <property type="molecule type" value="Genomic_DNA"/>
</dbReference>
<comment type="caution">
    <text evidence="1">The sequence shown here is derived from an EMBL/GenBank/DDBJ whole genome shotgun (WGS) entry which is preliminary data.</text>
</comment>
<reference evidence="1 2" key="1">
    <citation type="submission" date="2015-09" db="EMBL/GenBank/DDBJ databases">
        <title>Draft genome of a European isolate of the apple canker pathogen Neonectria ditissima.</title>
        <authorList>
            <person name="Gomez-Cortecero A."/>
            <person name="Harrison R.J."/>
            <person name="Armitage A.D."/>
        </authorList>
    </citation>
    <scope>NUCLEOTIDE SEQUENCE [LARGE SCALE GENOMIC DNA]</scope>
    <source>
        <strain evidence="1 2">R09/05</strain>
    </source>
</reference>
<evidence type="ECO:0000313" key="2">
    <source>
        <dbReference type="Proteomes" id="UP000050424"/>
    </source>
</evidence>
<organism evidence="1 2">
    <name type="scientific">Neonectria ditissima</name>
    <dbReference type="NCBI Taxonomy" id="78410"/>
    <lineage>
        <taxon>Eukaryota</taxon>
        <taxon>Fungi</taxon>
        <taxon>Dikarya</taxon>
        <taxon>Ascomycota</taxon>
        <taxon>Pezizomycotina</taxon>
        <taxon>Sordariomycetes</taxon>
        <taxon>Hypocreomycetidae</taxon>
        <taxon>Hypocreales</taxon>
        <taxon>Nectriaceae</taxon>
        <taxon>Neonectria</taxon>
    </lineage>
</organism>
<gene>
    <name evidence="1" type="ORF">AK830_g1718</name>
</gene>
<sequence>MMQTPRQPFSTAARVHPNIVPHLPHLNPQRMPRGWIKPVVAVAAVAYGAKTYLDMSNNRRIAQNEYMERESASRKQRNEILMEMYGDRSSLNELEKAIEFYEKR</sequence>
<proteinExistence type="predicted"/>
<evidence type="ECO:0000313" key="1">
    <source>
        <dbReference type="EMBL" id="KPM44805.1"/>
    </source>
</evidence>
<accession>A0A0P7BDI2</accession>
<name>A0A0P7BDI2_9HYPO</name>
<dbReference type="AlphaFoldDB" id="A0A0P7BDI2"/>
<dbReference type="STRING" id="78410.A0A0P7BDI2"/>
<dbReference type="OrthoDB" id="4338954at2759"/>